<evidence type="ECO:0000259" key="4">
    <source>
        <dbReference type="Pfam" id="PF08280"/>
    </source>
</evidence>
<sequence length="488" mass="56732">MQRLLRTTTSRQLTILETLYETEDWLTLSQLANLTNFPIRTIQHLIPILNEQFHPFTIQHHSSLGYKLFMPQYLGFEYVYEKIFDNSHEFSVLEAVFFNNAISTEQLSDLLFISPATVNRAIKAINTVFKEKNLDIKITNFNHQLIGNELAIRNTMYQYLKEKYSLQTSPFPFEQILAYQNMLNDVLSYTNLQRPYAELELLSQIFVVVITREKAGFSRDLTDHTALNNPIFHLLTAHKEYGAYFARTTKLIWDPRIIEQLSAPFLNIHYFQHFSSLQKAAQNDPKLQKQIDDIAVLIDNISQELGITCDSLEKITLTLINHYPLFIGENHILFNPRKEMLANLSTDYPRLTRVIVDKIHDFSFTPTFKWDSDSLNESIFIIVTNWKHLIPQAIAIAKPLKVLLACTYEIGHAHIIKEMIVARPNLHINCDISVGTTFQQFIDESKAYDIIICNSDKLILDHPNILYFPPIPRKRDWVALADMIKKNQ</sequence>
<evidence type="ECO:0000256" key="2">
    <source>
        <dbReference type="ARBA" id="ARBA00023163"/>
    </source>
</evidence>
<dbReference type="PANTHER" id="PTHR30185">
    <property type="entry name" value="CRYPTIC BETA-GLUCOSIDE BGL OPERON ANTITERMINATOR"/>
    <property type="match status" value="1"/>
</dbReference>
<name>A0A429ZSB2_9ENTE</name>
<dbReference type="Pfam" id="PF05043">
    <property type="entry name" value="Mga"/>
    <property type="match status" value="1"/>
</dbReference>
<dbReference type="Proteomes" id="UP000287239">
    <property type="component" value="Unassembled WGS sequence"/>
</dbReference>
<keyword evidence="2" id="KW-0804">Transcription</keyword>
<proteinExistence type="predicted"/>
<protein>
    <recommendedName>
        <fullName evidence="7">Mga helix-turn-helix domain-containing protein</fullName>
    </recommendedName>
</protein>
<evidence type="ECO:0008006" key="7">
    <source>
        <dbReference type="Google" id="ProtNLM"/>
    </source>
</evidence>
<gene>
    <name evidence="5" type="ORF">CBF35_05110</name>
</gene>
<dbReference type="Gene3D" id="1.10.10.10">
    <property type="entry name" value="Winged helix-like DNA-binding domain superfamily/Winged helix DNA-binding domain"/>
    <property type="match status" value="2"/>
</dbReference>
<evidence type="ECO:0000259" key="3">
    <source>
        <dbReference type="Pfam" id="PF05043"/>
    </source>
</evidence>
<evidence type="ECO:0000256" key="1">
    <source>
        <dbReference type="ARBA" id="ARBA00023015"/>
    </source>
</evidence>
<dbReference type="AlphaFoldDB" id="A0A429ZSB2"/>
<dbReference type="InterPro" id="IPR007737">
    <property type="entry name" value="Mga_HTH"/>
</dbReference>
<dbReference type="InterPro" id="IPR050661">
    <property type="entry name" value="BglG_antiterminators"/>
</dbReference>
<keyword evidence="1" id="KW-0805">Transcription regulation</keyword>
<evidence type="ECO:0000313" key="6">
    <source>
        <dbReference type="Proteomes" id="UP000287239"/>
    </source>
</evidence>
<dbReference type="GeneID" id="98567742"/>
<dbReference type="OrthoDB" id="2172609at2"/>
<accession>A0A429ZSB2</accession>
<comment type="caution">
    <text evidence="5">The sequence shown here is derived from an EMBL/GenBank/DDBJ whole genome shotgun (WGS) entry which is preliminary data.</text>
</comment>
<organism evidence="5 6">
    <name type="scientific">Vagococcus salmoninarum</name>
    <dbReference type="NCBI Taxonomy" id="2739"/>
    <lineage>
        <taxon>Bacteria</taxon>
        <taxon>Bacillati</taxon>
        <taxon>Bacillota</taxon>
        <taxon>Bacilli</taxon>
        <taxon>Lactobacillales</taxon>
        <taxon>Enterococcaceae</taxon>
        <taxon>Vagococcus</taxon>
    </lineage>
</organism>
<feature type="domain" description="Mga helix-turn-helix" evidence="3">
    <location>
        <begin position="77"/>
        <end position="159"/>
    </location>
</feature>
<feature type="domain" description="M protein trans-acting positive regulator (MGA) HTH" evidence="4">
    <location>
        <begin position="10"/>
        <end position="58"/>
    </location>
</feature>
<dbReference type="InterPro" id="IPR013199">
    <property type="entry name" value="HTH_Mga_DNA-bd_dom"/>
</dbReference>
<evidence type="ECO:0000313" key="5">
    <source>
        <dbReference type="EMBL" id="RST96612.1"/>
    </source>
</evidence>
<dbReference type="Pfam" id="PF08280">
    <property type="entry name" value="HTH_Mga"/>
    <property type="match status" value="1"/>
</dbReference>
<dbReference type="PANTHER" id="PTHR30185:SF18">
    <property type="entry name" value="TRANSCRIPTIONAL REGULATOR MTLR"/>
    <property type="match status" value="1"/>
</dbReference>
<dbReference type="EMBL" id="NGJU01000006">
    <property type="protein sequence ID" value="RST96612.1"/>
    <property type="molecule type" value="Genomic_DNA"/>
</dbReference>
<dbReference type="RefSeq" id="WP_126778893.1">
    <property type="nucleotide sequence ID" value="NZ_NGJU01000006.1"/>
</dbReference>
<keyword evidence="6" id="KW-1185">Reference proteome</keyword>
<dbReference type="InterPro" id="IPR036388">
    <property type="entry name" value="WH-like_DNA-bd_sf"/>
</dbReference>
<reference evidence="5 6" key="1">
    <citation type="submission" date="2017-05" db="EMBL/GenBank/DDBJ databases">
        <title>Vagococcus spp. assemblies.</title>
        <authorList>
            <person name="Gulvik C.A."/>
        </authorList>
    </citation>
    <scope>NUCLEOTIDE SEQUENCE [LARGE SCALE GENOMIC DNA]</scope>
    <source>
        <strain evidence="5 6">NCFB 2777</strain>
    </source>
</reference>